<accession>A0A8H5LIA9</accession>
<keyword evidence="6" id="KW-0862">Zinc</keyword>
<feature type="region of interest" description="Disordered" evidence="10">
    <location>
        <begin position="1"/>
        <end position="47"/>
    </location>
</feature>
<dbReference type="GO" id="GO:0008270">
    <property type="term" value="F:zinc ion binding"/>
    <property type="evidence" value="ECO:0007669"/>
    <property type="project" value="UniProtKB-KW"/>
</dbReference>
<dbReference type="GO" id="GO:0007064">
    <property type="term" value="P:mitotic sister chromatid cohesion"/>
    <property type="evidence" value="ECO:0007669"/>
    <property type="project" value="TreeGrafter"/>
</dbReference>
<feature type="region of interest" description="Disordered" evidence="10">
    <location>
        <begin position="257"/>
        <end position="285"/>
    </location>
</feature>
<keyword evidence="8" id="KW-0131">Cell cycle</keyword>
<evidence type="ECO:0000256" key="4">
    <source>
        <dbReference type="ARBA" id="ARBA00022723"/>
    </source>
</evidence>
<dbReference type="GO" id="GO:0061733">
    <property type="term" value="F:protein-lysine-acetyltransferase activity"/>
    <property type="evidence" value="ECO:0007669"/>
    <property type="project" value="TreeGrafter"/>
</dbReference>
<dbReference type="GO" id="GO:0005634">
    <property type="term" value="C:nucleus"/>
    <property type="evidence" value="ECO:0007669"/>
    <property type="project" value="UniProtKB-SubCell"/>
</dbReference>
<evidence type="ECO:0000256" key="5">
    <source>
        <dbReference type="ARBA" id="ARBA00022771"/>
    </source>
</evidence>
<feature type="domain" description="N-acetyltransferase ESCO acetyl-transferase" evidence="12">
    <location>
        <begin position="310"/>
        <end position="370"/>
    </location>
</feature>
<keyword evidence="14" id="KW-1185">Reference proteome</keyword>
<evidence type="ECO:0000256" key="1">
    <source>
        <dbReference type="ARBA" id="ARBA00004123"/>
    </source>
</evidence>
<dbReference type="PANTHER" id="PTHR45884:SF2">
    <property type="entry name" value="N-ACETYLTRANSFERASE ECO"/>
    <property type="match status" value="1"/>
</dbReference>
<keyword evidence="9" id="KW-0012">Acyltransferase</keyword>
<dbReference type="GO" id="GO:0000785">
    <property type="term" value="C:chromatin"/>
    <property type="evidence" value="ECO:0007669"/>
    <property type="project" value="TreeGrafter"/>
</dbReference>
<comment type="caution">
    <text evidence="13">The sequence shown here is derived from an EMBL/GenBank/DDBJ whole genome shotgun (WGS) entry which is preliminary data.</text>
</comment>
<dbReference type="InterPro" id="IPR016181">
    <property type="entry name" value="Acyl_CoA_acyltransferase"/>
</dbReference>
<evidence type="ECO:0000259" key="11">
    <source>
        <dbReference type="Pfam" id="PF13878"/>
    </source>
</evidence>
<keyword evidence="5" id="KW-0863">Zinc-finger</keyword>
<evidence type="ECO:0000256" key="9">
    <source>
        <dbReference type="ARBA" id="ARBA00023315"/>
    </source>
</evidence>
<proteinExistence type="inferred from homology"/>
<evidence type="ECO:0000256" key="2">
    <source>
        <dbReference type="ARBA" id="ARBA00005816"/>
    </source>
</evidence>
<dbReference type="EMBL" id="JAACJO010000005">
    <property type="protein sequence ID" value="KAF5358088.1"/>
    <property type="molecule type" value="Genomic_DNA"/>
</dbReference>
<evidence type="ECO:0000256" key="7">
    <source>
        <dbReference type="ARBA" id="ARBA00023242"/>
    </source>
</evidence>
<evidence type="ECO:0000313" key="14">
    <source>
        <dbReference type="Proteomes" id="UP000559027"/>
    </source>
</evidence>
<dbReference type="AlphaFoldDB" id="A0A8H5LIA9"/>
<evidence type="ECO:0000313" key="13">
    <source>
        <dbReference type="EMBL" id="KAF5358088.1"/>
    </source>
</evidence>
<evidence type="ECO:0000256" key="8">
    <source>
        <dbReference type="ARBA" id="ARBA00023306"/>
    </source>
</evidence>
<dbReference type="OrthoDB" id="428854at2759"/>
<comment type="similarity">
    <text evidence="2">Belongs to the acetyltransferase family. ECO subfamily.</text>
</comment>
<protein>
    <recommendedName>
        <fullName evidence="15">N-acetyltransferase ECO1</fullName>
    </recommendedName>
</protein>
<evidence type="ECO:0000256" key="6">
    <source>
        <dbReference type="ARBA" id="ARBA00022833"/>
    </source>
</evidence>
<name>A0A8H5LIA9_9AGAR</name>
<dbReference type="InterPro" id="IPR028009">
    <property type="entry name" value="ESCO_Acetyltransf_dom"/>
</dbReference>
<keyword evidence="4" id="KW-0479">Metal-binding</keyword>
<dbReference type="Proteomes" id="UP000559027">
    <property type="component" value="Unassembled WGS sequence"/>
</dbReference>
<comment type="subcellular location">
    <subcellularLocation>
        <location evidence="1">Nucleus</location>
    </subcellularLocation>
</comment>
<sequence length="378" mass="40391">MPTTTLTSGMQVKRTYGSRQNTSSAPSTSSVKGTSLEASSRIGQKRPLAEVLTPSLHNIPTPVKRAKYSSSSTTAISKPKAKVKKSVKSKQKTLTQLHFAIDQTTLRTCPLCDLSYTKGAPEDESLHRSHCARVQRGMEWGREEERESTKVGVIEIATQVKLAKGKRGRIISCPAECTGKIGSKISALLQTISLLLSSPPLPQECLRNSKVYLFLLPHITATTTSTSNSSSSREKIVGCVVAQRIATAMAVASTETVVASDGSGSSRGGDNDDSGDTNDASFGNTERQQHLVTVDSGTGLFCHPQRLPTPMGIPRLFVPSTYRRQGIASALLNAAAATFIHGCPLDPKLGQVAFTQPTGDGKAVMMKWGEGGARIYEE</sequence>
<evidence type="ECO:0000256" key="10">
    <source>
        <dbReference type="SAM" id="MobiDB-lite"/>
    </source>
</evidence>
<keyword evidence="7" id="KW-0539">Nucleus</keyword>
<evidence type="ECO:0008006" key="15">
    <source>
        <dbReference type="Google" id="ProtNLM"/>
    </source>
</evidence>
<keyword evidence="3" id="KW-0808">Transferase</keyword>
<dbReference type="InterPro" id="IPR028005">
    <property type="entry name" value="AcTrfase_ESCO_Znf_dom"/>
</dbReference>
<feature type="compositionally biased region" description="Polar residues" evidence="10">
    <location>
        <begin position="1"/>
        <end position="10"/>
    </location>
</feature>
<gene>
    <name evidence="13" type="ORF">D9756_001680</name>
</gene>
<evidence type="ECO:0000259" key="12">
    <source>
        <dbReference type="Pfam" id="PF13880"/>
    </source>
</evidence>
<evidence type="ECO:0000256" key="3">
    <source>
        <dbReference type="ARBA" id="ARBA00022679"/>
    </source>
</evidence>
<organism evidence="13 14">
    <name type="scientific">Leucocoprinus leucothites</name>
    <dbReference type="NCBI Taxonomy" id="201217"/>
    <lineage>
        <taxon>Eukaryota</taxon>
        <taxon>Fungi</taxon>
        <taxon>Dikarya</taxon>
        <taxon>Basidiomycota</taxon>
        <taxon>Agaricomycotina</taxon>
        <taxon>Agaricomycetes</taxon>
        <taxon>Agaricomycetidae</taxon>
        <taxon>Agaricales</taxon>
        <taxon>Agaricineae</taxon>
        <taxon>Agaricaceae</taxon>
        <taxon>Leucocoprinus</taxon>
    </lineage>
</organism>
<dbReference type="Pfam" id="PF13880">
    <property type="entry name" value="Acetyltransf_13"/>
    <property type="match status" value="1"/>
</dbReference>
<dbReference type="PANTHER" id="PTHR45884">
    <property type="entry name" value="N-ACETYLTRANSFERASE ECO"/>
    <property type="match status" value="1"/>
</dbReference>
<dbReference type="Pfam" id="PF13878">
    <property type="entry name" value="zf-C2H2_3"/>
    <property type="match status" value="1"/>
</dbReference>
<reference evidence="13 14" key="1">
    <citation type="journal article" date="2020" name="ISME J.">
        <title>Uncovering the hidden diversity of litter-decomposition mechanisms in mushroom-forming fungi.</title>
        <authorList>
            <person name="Floudas D."/>
            <person name="Bentzer J."/>
            <person name="Ahren D."/>
            <person name="Johansson T."/>
            <person name="Persson P."/>
            <person name="Tunlid A."/>
        </authorList>
    </citation>
    <scope>NUCLEOTIDE SEQUENCE [LARGE SCALE GENOMIC DNA]</scope>
    <source>
        <strain evidence="13 14">CBS 146.42</strain>
    </source>
</reference>
<feature type="compositionally biased region" description="Polar residues" evidence="10">
    <location>
        <begin position="17"/>
        <end position="42"/>
    </location>
</feature>
<feature type="domain" description="N-acetyltransferase ESCO zinc-finger" evidence="11">
    <location>
        <begin position="96"/>
        <end position="133"/>
    </location>
</feature>
<dbReference type="SUPFAM" id="SSF55729">
    <property type="entry name" value="Acyl-CoA N-acyltransferases (Nat)"/>
    <property type="match status" value="1"/>
</dbReference>